<dbReference type="Pfam" id="PF18914">
    <property type="entry name" value="DUF5666"/>
    <property type="match status" value="4"/>
</dbReference>
<dbReference type="EMBL" id="JAWIIJ010000011">
    <property type="protein sequence ID" value="MDV2080150.1"/>
    <property type="molecule type" value="Genomic_DNA"/>
</dbReference>
<feature type="domain" description="DUF5666" evidence="2">
    <location>
        <begin position="127"/>
        <end position="176"/>
    </location>
</feature>
<evidence type="ECO:0000256" key="1">
    <source>
        <dbReference type="SAM" id="SignalP"/>
    </source>
</evidence>
<dbReference type="Proteomes" id="UP001269819">
    <property type="component" value="Unassembled WGS sequence"/>
</dbReference>
<organism evidence="3 4">
    <name type="scientific">Marinobacter xestospongiae</name>
    <dbReference type="NCBI Taxonomy" id="994319"/>
    <lineage>
        <taxon>Bacteria</taxon>
        <taxon>Pseudomonadati</taxon>
        <taxon>Pseudomonadota</taxon>
        <taxon>Gammaproteobacteria</taxon>
        <taxon>Pseudomonadales</taxon>
        <taxon>Marinobacteraceae</taxon>
        <taxon>Marinobacter</taxon>
    </lineage>
</organism>
<gene>
    <name evidence="3" type="ORF">RYS15_15800</name>
</gene>
<dbReference type="RefSeq" id="WP_316974587.1">
    <property type="nucleotide sequence ID" value="NZ_JAWIIJ010000011.1"/>
</dbReference>
<protein>
    <submittedName>
        <fullName evidence="3">DUF5666 domain-containing protein</fullName>
    </submittedName>
</protein>
<feature type="domain" description="DUF5666" evidence="2">
    <location>
        <begin position="343"/>
        <end position="405"/>
    </location>
</feature>
<accession>A0ABU3W1B7</accession>
<evidence type="ECO:0000259" key="2">
    <source>
        <dbReference type="Pfam" id="PF18914"/>
    </source>
</evidence>
<proteinExistence type="predicted"/>
<feature type="chain" id="PRO_5046983576" evidence="1">
    <location>
        <begin position="25"/>
        <end position="489"/>
    </location>
</feature>
<dbReference type="PROSITE" id="PS51257">
    <property type="entry name" value="PROKAR_LIPOPROTEIN"/>
    <property type="match status" value="1"/>
</dbReference>
<name>A0ABU3W1B7_9GAMM</name>
<comment type="caution">
    <text evidence="3">The sequence shown here is derived from an EMBL/GenBank/DDBJ whole genome shotgun (WGS) entry which is preliminary data.</text>
</comment>
<evidence type="ECO:0000313" key="3">
    <source>
        <dbReference type="EMBL" id="MDV2080150.1"/>
    </source>
</evidence>
<feature type="domain" description="DUF5666" evidence="2">
    <location>
        <begin position="284"/>
        <end position="334"/>
    </location>
</feature>
<feature type="signal peptide" evidence="1">
    <location>
        <begin position="1"/>
        <end position="24"/>
    </location>
</feature>
<feature type="domain" description="DUF5666" evidence="2">
    <location>
        <begin position="196"/>
        <end position="256"/>
    </location>
</feature>
<keyword evidence="4" id="KW-1185">Reference proteome</keyword>
<evidence type="ECO:0000313" key="4">
    <source>
        <dbReference type="Proteomes" id="UP001269819"/>
    </source>
</evidence>
<dbReference type="InterPro" id="IPR043724">
    <property type="entry name" value="DUF5666"/>
</dbReference>
<sequence>MRRKALAGAVRATLVTMAVTTLVACGSDSDDKPGTDQPGEWDAIGNSVGPVSGFGSVYVNGVRFDTDGVVTSDDGIDREEQLEKGMVLRVNGSWKETGQGEAYEIFYDDLLRGPLTTASWDSEQRTGELKVLGQTVLVDAQTVFKGASVDELKATPEAFQVRISGWYQQEGNFRASFVGAAQLEAIFDEYQDVELEGKISNLDQLAETFNINDQPVSYDLAQFDEDLDETELSNGMLIEVEGTLKENGVFVAKEIERQGDYLAGEEGDDLELSGPVMGEYDAANRRFMLNGFTVQVSDATEFEDGAQEELLTNGVRVSVEGQVSGGVLLAEEIELKMVDAEVEGVIVGIDLSTNTIDVGGVTALISSGSLLENDEDDSQDRLKIDELAVGDLVEISGFQRESDGVGYLEVFKLERESADDDDDQEPFELQGRVTDVTETAITVLSVELLAGDVDISDIETGQKVEAEYVPTEGGQYKLLEVEAIASTED</sequence>
<reference evidence="3 4" key="1">
    <citation type="submission" date="2023-10" db="EMBL/GenBank/DDBJ databases">
        <title>Characteristics and mechanism of a salt-tolerant marine origin heterotrophic nitrifying- aerobic denitrifying bacteria Marinobacter xestospongiae HN1.</title>
        <authorList>
            <person name="Qi R."/>
        </authorList>
    </citation>
    <scope>NUCLEOTIDE SEQUENCE [LARGE SCALE GENOMIC DNA]</scope>
    <source>
        <strain evidence="3 4">HN1</strain>
    </source>
</reference>
<keyword evidence="1" id="KW-0732">Signal</keyword>